<dbReference type="AlphaFoldDB" id="A0A1I4L4H5"/>
<keyword evidence="1" id="KW-0805">Transcription regulation</keyword>
<dbReference type="Pfam" id="PF07729">
    <property type="entry name" value="FCD"/>
    <property type="match status" value="1"/>
</dbReference>
<keyword evidence="5" id="KW-0670">Pyruvate</keyword>
<dbReference type="Pfam" id="PF00392">
    <property type="entry name" value="GntR"/>
    <property type="match status" value="1"/>
</dbReference>
<reference evidence="6" key="1">
    <citation type="submission" date="2016-10" db="EMBL/GenBank/DDBJ databases">
        <authorList>
            <person name="Varghese N."/>
            <person name="Submissions S."/>
        </authorList>
    </citation>
    <scope>NUCLEOTIDE SEQUENCE [LARGE SCALE GENOMIC DNA]</scope>
    <source>
        <strain evidence="6">DSM 13327</strain>
    </source>
</reference>
<dbReference type="SUPFAM" id="SSF48008">
    <property type="entry name" value="GntR ligand-binding domain-like"/>
    <property type="match status" value="1"/>
</dbReference>
<keyword evidence="2" id="KW-0238">DNA-binding</keyword>
<name>A0A1I4L4H5_9FIRM</name>
<evidence type="ECO:0000313" key="5">
    <source>
        <dbReference type="EMBL" id="SFL85759.1"/>
    </source>
</evidence>
<dbReference type="RefSeq" id="WP_090937792.1">
    <property type="nucleotide sequence ID" value="NZ_FOTS01000022.1"/>
</dbReference>
<dbReference type="STRING" id="1123291.SAMN04490355_10225"/>
<dbReference type="PANTHER" id="PTHR43537:SF5">
    <property type="entry name" value="UXU OPERON TRANSCRIPTIONAL REGULATOR"/>
    <property type="match status" value="1"/>
</dbReference>
<sequence>MFKPVKTKKVYEEVIEQVKQLIVIGELQPGDKLLSERELSEKLNVSRASIREAFSALEIMGIITIRPGEGSFVRQVSFEGMLEPLSFLLHVNVDDAMNLLEVRKTLEVEIAALAATRATPEDIEEMRAALHRMVDEVNDGEVGDKADAEFHFAILKAAHNPILIKLMGAVSDLMNSTYRFSRQKIFMEENMQNVLYDSHCSIFQAIEQKKPNLARKTMGKHITMVEDSLVQLKRGGITSLTKNDKNFVHNNIKADFGFPS</sequence>
<gene>
    <name evidence="5" type="ORF">SAMN04490355_10225</name>
</gene>
<dbReference type="InterPro" id="IPR036388">
    <property type="entry name" value="WH-like_DNA-bd_sf"/>
</dbReference>
<dbReference type="InterPro" id="IPR008920">
    <property type="entry name" value="TF_FadR/GntR_C"/>
</dbReference>
<dbReference type="SMART" id="SM00895">
    <property type="entry name" value="FCD"/>
    <property type="match status" value="1"/>
</dbReference>
<keyword evidence="6" id="KW-1185">Reference proteome</keyword>
<dbReference type="InterPro" id="IPR036390">
    <property type="entry name" value="WH_DNA-bd_sf"/>
</dbReference>
<dbReference type="OrthoDB" id="9799482at2"/>
<dbReference type="PRINTS" id="PR00035">
    <property type="entry name" value="HTHGNTR"/>
</dbReference>
<dbReference type="EMBL" id="FOTS01000022">
    <property type="protein sequence ID" value="SFL85759.1"/>
    <property type="molecule type" value="Genomic_DNA"/>
</dbReference>
<keyword evidence="3" id="KW-0804">Transcription</keyword>
<evidence type="ECO:0000256" key="3">
    <source>
        <dbReference type="ARBA" id="ARBA00023163"/>
    </source>
</evidence>
<proteinExistence type="predicted"/>
<dbReference type="Gene3D" id="1.10.10.10">
    <property type="entry name" value="Winged helix-like DNA-binding domain superfamily/Winged helix DNA-binding domain"/>
    <property type="match status" value="1"/>
</dbReference>
<accession>A0A1I4L4H5</accession>
<evidence type="ECO:0000256" key="2">
    <source>
        <dbReference type="ARBA" id="ARBA00023125"/>
    </source>
</evidence>
<dbReference type="SUPFAM" id="SSF46785">
    <property type="entry name" value="Winged helix' DNA-binding domain"/>
    <property type="match status" value="1"/>
</dbReference>
<dbReference type="PANTHER" id="PTHR43537">
    <property type="entry name" value="TRANSCRIPTIONAL REGULATOR, GNTR FAMILY"/>
    <property type="match status" value="1"/>
</dbReference>
<dbReference type="Gene3D" id="1.20.120.530">
    <property type="entry name" value="GntR ligand-binding domain-like"/>
    <property type="match status" value="1"/>
</dbReference>
<dbReference type="GO" id="GO:0003700">
    <property type="term" value="F:DNA-binding transcription factor activity"/>
    <property type="evidence" value="ECO:0007669"/>
    <property type="project" value="InterPro"/>
</dbReference>
<dbReference type="GO" id="GO:0003677">
    <property type="term" value="F:DNA binding"/>
    <property type="evidence" value="ECO:0007669"/>
    <property type="project" value="UniProtKB-KW"/>
</dbReference>
<evidence type="ECO:0000259" key="4">
    <source>
        <dbReference type="PROSITE" id="PS50949"/>
    </source>
</evidence>
<evidence type="ECO:0000256" key="1">
    <source>
        <dbReference type="ARBA" id="ARBA00023015"/>
    </source>
</evidence>
<feature type="domain" description="HTH gntR-type" evidence="4">
    <location>
        <begin position="8"/>
        <end position="76"/>
    </location>
</feature>
<dbReference type="Proteomes" id="UP000199520">
    <property type="component" value="Unassembled WGS sequence"/>
</dbReference>
<dbReference type="PROSITE" id="PS50949">
    <property type="entry name" value="HTH_GNTR"/>
    <property type="match status" value="1"/>
</dbReference>
<dbReference type="SMART" id="SM00345">
    <property type="entry name" value="HTH_GNTR"/>
    <property type="match status" value="1"/>
</dbReference>
<dbReference type="CDD" id="cd07377">
    <property type="entry name" value="WHTH_GntR"/>
    <property type="match status" value="1"/>
</dbReference>
<dbReference type="InterPro" id="IPR000524">
    <property type="entry name" value="Tscrpt_reg_HTH_GntR"/>
</dbReference>
<dbReference type="InterPro" id="IPR011711">
    <property type="entry name" value="GntR_C"/>
</dbReference>
<protein>
    <submittedName>
        <fullName evidence="5">GntR family transcriptional regulator, transcriptional repressor for pyruvate dehydrogenase complex</fullName>
    </submittedName>
</protein>
<evidence type="ECO:0000313" key="6">
    <source>
        <dbReference type="Proteomes" id="UP000199520"/>
    </source>
</evidence>
<organism evidence="5 6">
    <name type="scientific">Pelosinus propionicus DSM 13327</name>
    <dbReference type="NCBI Taxonomy" id="1123291"/>
    <lineage>
        <taxon>Bacteria</taxon>
        <taxon>Bacillati</taxon>
        <taxon>Bacillota</taxon>
        <taxon>Negativicutes</taxon>
        <taxon>Selenomonadales</taxon>
        <taxon>Sporomusaceae</taxon>
        <taxon>Pelosinus</taxon>
    </lineage>
</organism>